<dbReference type="Pfam" id="PF01590">
    <property type="entry name" value="GAF"/>
    <property type="match status" value="1"/>
</dbReference>
<dbReference type="PANTHER" id="PTHR45138">
    <property type="entry name" value="REGULATORY COMPONENTS OF SENSORY TRANSDUCTION SYSTEM"/>
    <property type="match status" value="1"/>
</dbReference>
<dbReference type="GO" id="GO:0052621">
    <property type="term" value="F:diguanylate cyclase activity"/>
    <property type="evidence" value="ECO:0007669"/>
    <property type="project" value="UniProtKB-EC"/>
</dbReference>
<evidence type="ECO:0000256" key="2">
    <source>
        <dbReference type="ARBA" id="ARBA00034247"/>
    </source>
</evidence>
<name>A0A517PEJ1_9PLAN</name>
<dbReference type="Gene3D" id="3.30.70.270">
    <property type="match status" value="1"/>
</dbReference>
<dbReference type="Pfam" id="PF00990">
    <property type="entry name" value="GGDEF"/>
    <property type="match status" value="1"/>
</dbReference>
<dbReference type="KEGG" id="acaf:CA12_39260"/>
<reference evidence="5 6" key="1">
    <citation type="submission" date="2019-02" db="EMBL/GenBank/DDBJ databases">
        <title>Deep-cultivation of Planctomycetes and their phenomic and genomic characterization uncovers novel biology.</title>
        <authorList>
            <person name="Wiegand S."/>
            <person name="Jogler M."/>
            <person name="Boedeker C."/>
            <person name="Pinto D."/>
            <person name="Vollmers J."/>
            <person name="Rivas-Marin E."/>
            <person name="Kohn T."/>
            <person name="Peeters S.H."/>
            <person name="Heuer A."/>
            <person name="Rast P."/>
            <person name="Oberbeckmann S."/>
            <person name="Bunk B."/>
            <person name="Jeske O."/>
            <person name="Meyerdierks A."/>
            <person name="Storesund J.E."/>
            <person name="Kallscheuer N."/>
            <person name="Luecker S."/>
            <person name="Lage O.M."/>
            <person name="Pohl T."/>
            <person name="Merkel B.J."/>
            <person name="Hornburger P."/>
            <person name="Mueller R.-W."/>
            <person name="Bruemmer F."/>
            <person name="Labrenz M."/>
            <person name="Spormann A.M."/>
            <person name="Op den Camp H."/>
            <person name="Overmann J."/>
            <person name="Amann R."/>
            <person name="Jetten M.S.M."/>
            <person name="Mascher T."/>
            <person name="Medema M.H."/>
            <person name="Devos D.P."/>
            <person name="Kaster A.-K."/>
            <person name="Ovreas L."/>
            <person name="Rohde M."/>
            <person name="Galperin M.Y."/>
            <person name="Jogler C."/>
        </authorList>
    </citation>
    <scope>NUCLEOTIDE SEQUENCE [LARGE SCALE GENOMIC DNA]</scope>
    <source>
        <strain evidence="5 6">CA12</strain>
    </source>
</reference>
<keyword evidence="3" id="KW-1133">Transmembrane helix</keyword>
<keyword evidence="6" id="KW-1185">Reference proteome</keyword>
<evidence type="ECO:0000259" key="4">
    <source>
        <dbReference type="PROSITE" id="PS50887"/>
    </source>
</evidence>
<dbReference type="InterPro" id="IPR029787">
    <property type="entry name" value="Nucleotide_cyclase"/>
</dbReference>
<feature type="transmembrane region" description="Helical" evidence="3">
    <location>
        <begin position="30"/>
        <end position="49"/>
    </location>
</feature>
<keyword evidence="5" id="KW-0808">Transferase</keyword>
<dbReference type="GO" id="GO:0043709">
    <property type="term" value="P:cell adhesion involved in single-species biofilm formation"/>
    <property type="evidence" value="ECO:0007669"/>
    <property type="project" value="TreeGrafter"/>
</dbReference>
<dbReference type="InterPro" id="IPR050469">
    <property type="entry name" value="Diguanylate_Cyclase"/>
</dbReference>
<gene>
    <name evidence="5" type="primary">ycdT_2</name>
    <name evidence="5" type="ORF">CA12_39260</name>
</gene>
<evidence type="ECO:0000256" key="1">
    <source>
        <dbReference type="ARBA" id="ARBA00012528"/>
    </source>
</evidence>
<keyword evidence="3" id="KW-0472">Membrane</keyword>
<dbReference type="InterPro" id="IPR000160">
    <property type="entry name" value="GGDEF_dom"/>
</dbReference>
<protein>
    <recommendedName>
        <fullName evidence="1">diguanylate cyclase</fullName>
        <ecNumber evidence="1">2.7.7.65</ecNumber>
    </recommendedName>
</protein>
<dbReference type="InterPro" id="IPR029016">
    <property type="entry name" value="GAF-like_dom_sf"/>
</dbReference>
<dbReference type="InterPro" id="IPR043128">
    <property type="entry name" value="Rev_trsase/Diguanyl_cyclase"/>
</dbReference>
<dbReference type="PROSITE" id="PS50887">
    <property type="entry name" value="GGDEF"/>
    <property type="match status" value="1"/>
</dbReference>
<dbReference type="InterPro" id="IPR003018">
    <property type="entry name" value="GAF"/>
</dbReference>
<dbReference type="SUPFAM" id="SSF55781">
    <property type="entry name" value="GAF domain-like"/>
    <property type="match status" value="1"/>
</dbReference>
<dbReference type="Gene3D" id="3.30.450.40">
    <property type="match status" value="1"/>
</dbReference>
<dbReference type="SMART" id="SM00065">
    <property type="entry name" value="GAF"/>
    <property type="match status" value="1"/>
</dbReference>
<dbReference type="CDD" id="cd01949">
    <property type="entry name" value="GGDEF"/>
    <property type="match status" value="1"/>
</dbReference>
<dbReference type="GO" id="GO:1902201">
    <property type="term" value="P:negative regulation of bacterial-type flagellum-dependent cell motility"/>
    <property type="evidence" value="ECO:0007669"/>
    <property type="project" value="TreeGrafter"/>
</dbReference>
<dbReference type="PANTHER" id="PTHR45138:SF9">
    <property type="entry name" value="DIGUANYLATE CYCLASE DGCM-RELATED"/>
    <property type="match status" value="1"/>
</dbReference>
<comment type="catalytic activity">
    <reaction evidence="2">
        <text>2 GTP = 3',3'-c-di-GMP + 2 diphosphate</text>
        <dbReference type="Rhea" id="RHEA:24898"/>
        <dbReference type="ChEBI" id="CHEBI:33019"/>
        <dbReference type="ChEBI" id="CHEBI:37565"/>
        <dbReference type="ChEBI" id="CHEBI:58805"/>
        <dbReference type="EC" id="2.7.7.65"/>
    </reaction>
</comment>
<sequence>MVHCPVAPPGAAELAGGWKPSRLVGGRPDLAVWGVFVVWPLGALTGAALSWPPGAGAVLLMAIPAVWIGWRLSGPAAGLFAAIAGLCCASEATLLRVMRRIGEWYDVVLPGPADDRLFAPLAAMILIALVFRALRDRPEELTLHPRSVDPRRSGSGVGVLEQAASLLSLQQQDEFTVDLPGASRSLDGVVRSVRATARGCLRCEHASVWLWDGLRLREAGPPSGSNVRTPVPDPRVGLAAWALEHRRPITRQTLGMWVARDRTLADALASDPAPPAGIAPLLTRCAPGEGTDGGDEILLGLLIVDQPQGFDPQFAAVLAALARFAATALENARRFDQIQGRARRDDLTGLLRRDPLLEDLAAMLVPGHAQRRGHSVATVIGDLDHFKTFNDSFGHPAGDAAIRQAATIWRDLLPVGARLCRYGGEEFLAALPDHTAAEAAAHAEKVATAIRAAGVTDDGRTLPMTASFGVAAADPIDTPQHGGAGAAADRLIRRADSALFAAKEAGRDRVAVVDVDGILIAQPVGPSVRKAL</sequence>
<keyword evidence="5" id="KW-0548">Nucleotidyltransferase</keyword>
<evidence type="ECO:0000313" key="6">
    <source>
        <dbReference type="Proteomes" id="UP000318741"/>
    </source>
</evidence>
<accession>A0A517PEJ1</accession>
<proteinExistence type="predicted"/>
<dbReference type="AlphaFoldDB" id="A0A517PEJ1"/>
<evidence type="ECO:0000256" key="3">
    <source>
        <dbReference type="SAM" id="Phobius"/>
    </source>
</evidence>
<feature type="domain" description="GGDEF" evidence="4">
    <location>
        <begin position="374"/>
        <end position="515"/>
    </location>
</feature>
<dbReference type="EMBL" id="CP036265">
    <property type="protein sequence ID" value="QDT17792.1"/>
    <property type="molecule type" value="Genomic_DNA"/>
</dbReference>
<dbReference type="GO" id="GO:0005886">
    <property type="term" value="C:plasma membrane"/>
    <property type="evidence" value="ECO:0007669"/>
    <property type="project" value="TreeGrafter"/>
</dbReference>
<dbReference type="Proteomes" id="UP000318741">
    <property type="component" value="Chromosome"/>
</dbReference>
<dbReference type="EC" id="2.7.7.65" evidence="1"/>
<dbReference type="SUPFAM" id="SSF55073">
    <property type="entry name" value="Nucleotide cyclase"/>
    <property type="match status" value="1"/>
</dbReference>
<feature type="transmembrane region" description="Helical" evidence="3">
    <location>
        <begin position="117"/>
        <end position="134"/>
    </location>
</feature>
<evidence type="ECO:0000313" key="5">
    <source>
        <dbReference type="EMBL" id="QDT17792.1"/>
    </source>
</evidence>
<keyword evidence="3" id="KW-0812">Transmembrane</keyword>
<organism evidence="5 6">
    <name type="scientific">Alienimonas californiensis</name>
    <dbReference type="NCBI Taxonomy" id="2527989"/>
    <lineage>
        <taxon>Bacteria</taxon>
        <taxon>Pseudomonadati</taxon>
        <taxon>Planctomycetota</taxon>
        <taxon>Planctomycetia</taxon>
        <taxon>Planctomycetales</taxon>
        <taxon>Planctomycetaceae</taxon>
        <taxon>Alienimonas</taxon>
    </lineage>
</organism>
<dbReference type="NCBIfam" id="TIGR00254">
    <property type="entry name" value="GGDEF"/>
    <property type="match status" value="1"/>
</dbReference>
<dbReference type="SMART" id="SM00267">
    <property type="entry name" value="GGDEF"/>
    <property type="match status" value="1"/>
</dbReference>